<dbReference type="AlphaFoldDB" id="A0A8K0S6S4"/>
<evidence type="ECO:0000313" key="2">
    <source>
        <dbReference type="EMBL" id="KAH7257757.1"/>
    </source>
</evidence>
<accession>A0A8K0S6S4</accession>
<dbReference type="PROSITE" id="PS51257">
    <property type="entry name" value="PROKAR_LIPOPROTEIN"/>
    <property type="match status" value="1"/>
</dbReference>
<feature type="region of interest" description="Disordered" evidence="1">
    <location>
        <begin position="105"/>
        <end position="130"/>
    </location>
</feature>
<dbReference type="EMBL" id="JAGPXF010000002">
    <property type="protein sequence ID" value="KAH7257757.1"/>
    <property type="molecule type" value="Genomic_DNA"/>
</dbReference>
<proteinExistence type="predicted"/>
<organism evidence="2 3">
    <name type="scientific">Fusarium tricinctum</name>
    <dbReference type="NCBI Taxonomy" id="61284"/>
    <lineage>
        <taxon>Eukaryota</taxon>
        <taxon>Fungi</taxon>
        <taxon>Dikarya</taxon>
        <taxon>Ascomycota</taxon>
        <taxon>Pezizomycotina</taxon>
        <taxon>Sordariomycetes</taxon>
        <taxon>Hypocreomycetidae</taxon>
        <taxon>Hypocreales</taxon>
        <taxon>Nectriaceae</taxon>
        <taxon>Fusarium</taxon>
        <taxon>Fusarium tricinctum species complex</taxon>
    </lineage>
</organism>
<comment type="caution">
    <text evidence="2">The sequence shown here is derived from an EMBL/GenBank/DDBJ whole genome shotgun (WGS) entry which is preliminary data.</text>
</comment>
<gene>
    <name evidence="2" type="ORF">BKA59DRAFT_451797</name>
</gene>
<dbReference type="Proteomes" id="UP000813427">
    <property type="component" value="Unassembled WGS sequence"/>
</dbReference>
<reference evidence="2" key="1">
    <citation type="journal article" date="2021" name="Nat. Commun.">
        <title>Genetic determinants of endophytism in the Arabidopsis root mycobiome.</title>
        <authorList>
            <person name="Mesny F."/>
            <person name="Miyauchi S."/>
            <person name="Thiergart T."/>
            <person name="Pickel B."/>
            <person name="Atanasova L."/>
            <person name="Karlsson M."/>
            <person name="Huettel B."/>
            <person name="Barry K.W."/>
            <person name="Haridas S."/>
            <person name="Chen C."/>
            <person name="Bauer D."/>
            <person name="Andreopoulos W."/>
            <person name="Pangilinan J."/>
            <person name="LaButti K."/>
            <person name="Riley R."/>
            <person name="Lipzen A."/>
            <person name="Clum A."/>
            <person name="Drula E."/>
            <person name="Henrissat B."/>
            <person name="Kohler A."/>
            <person name="Grigoriev I.V."/>
            <person name="Martin F.M."/>
            <person name="Hacquard S."/>
        </authorList>
    </citation>
    <scope>NUCLEOTIDE SEQUENCE</scope>
    <source>
        <strain evidence="2">MPI-SDFR-AT-0068</strain>
    </source>
</reference>
<sequence length="130" mass="14435">MRQEFAWTTRFVLPNVNLPTVSLSCSALKIVKPKAVPASPSVAKTSGARPGNAQCCARLSNSLSVEHDQHLSLDLWWFIDDEKLDRMMRRVKMRLMITSSIHLARDQHASGSGEDDSNKRCVPAGEERSG</sequence>
<evidence type="ECO:0000313" key="3">
    <source>
        <dbReference type="Proteomes" id="UP000813427"/>
    </source>
</evidence>
<protein>
    <submittedName>
        <fullName evidence="2">Uncharacterized protein</fullName>
    </submittedName>
</protein>
<keyword evidence="3" id="KW-1185">Reference proteome</keyword>
<name>A0A8K0S6S4_9HYPO</name>
<evidence type="ECO:0000256" key="1">
    <source>
        <dbReference type="SAM" id="MobiDB-lite"/>
    </source>
</evidence>